<dbReference type="AlphaFoldDB" id="U5DLR8"/>
<dbReference type="RefSeq" id="WP_022604726.1">
    <property type="nucleotide sequence ID" value="NZ_ASSJ01000015.1"/>
</dbReference>
<reference evidence="1 2" key="1">
    <citation type="submission" date="2013-05" db="EMBL/GenBank/DDBJ databases">
        <title>Draft genome sequence of Rubidibacter lacunae KORDI 51-2.</title>
        <authorList>
            <person name="Choi D.H."/>
            <person name="Noh J.H."/>
            <person name="Kwon K.-K."/>
            <person name="Lee J.-H."/>
            <person name="Ryu J.-Y."/>
        </authorList>
    </citation>
    <scope>NUCLEOTIDE SEQUENCE [LARGE SCALE GENOMIC DNA]</scope>
    <source>
        <strain evidence="1 2">KORDI 51-2</strain>
    </source>
</reference>
<dbReference type="InterPro" id="IPR025458">
    <property type="entry name" value="DUF4278"/>
</dbReference>
<protein>
    <recommendedName>
        <fullName evidence="3">DUF4278 domain-containing protein</fullName>
    </recommendedName>
</protein>
<dbReference type="Pfam" id="PF14105">
    <property type="entry name" value="DUF4278"/>
    <property type="match status" value="1"/>
</dbReference>
<evidence type="ECO:0000313" key="2">
    <source>
        <dbReference type="Proteomes" id="UP000016960"/>
    </source>
</evidence>
<name>U5DLR8_9CHRO</name>
<gene>
    <name evidence="1" type="ORF">KR51_00006820</name>
</gene>
<proteinExistence type="predicted"/>
<dbReference type="InParanoid" id="U5DLR8"/>
<comment type="caution">
    <text evidence="1">The sequence shown here is derived from an EMBL/GenBank/DDBJ whole genome shotgun (WGS) entry which is preliminary data.</text>
</comment>
<dbReference type="EMBL" id="ASSJ01000015">
    <property type="protein sequence ID" value="ERN42591.1"/>
    <property type="molecule type" value="Genomic_DNA"/>
</dbReference>
<dbReference type="OrthoDB" id="515032at2"/>
<evidence type="ECO:0000313" key="1">
    <source>
        <dbReference type="EMBL" id="ERN42591.1"/>
    </source>
</evidence>
<sequence>MKYRGHEYTKAPVNLNVVEHPEAGKYRGVKVTYHDFEAVVQHPIGRMMYRGVKH</sequence>
<dbReference type="Proteomes" id="UP000016960">
    <property type="component" value="Unassembled WGS sequence"/>
</dbReference>
<keyword evidence="2" id="KW-1185">Reference proteome</keyword>
<evidence type="ECO:0008006" key="3">
    <source>
        <dbReference type="Google" id="ProtNLM"/>
    </source>
</evidence>
<organism evidence="1 2">
    <name type="scientific">Rubidibacter lacunae KORDI 51-2</name>
    <dbReference type="NCBI Taxonomy" id="582515"/>
    <lineage>
        <taxon>Bacteria</taxon>
        <taxon>Bacillati</taxon>
        <taxon>Cyanobacteriota</taxon>
        <taxon>Cyanophyceae</taxon>
        <taxon>Oscillatoriophycideae</taxon>
        <taxon>Chroococcales</taxon>
        <taxon>Aphanothecaceae</taxon>
        <taxon>Rubidibacter</taxon>
    </lineage>
</organism>
<accession>U5DLR8</accession>